<reference evidence="1 2" key="1">
    <citation type="submission" date="2015-09" db="EMBL/GenBank/DDBJ databases">
        <title>Sorangium comparison.</title>
        <authorList>
            <person name="Zaburannyi N."/>
            <person name="Bunk B."/>
            <person name="Overmann J."/>
            <person name="Mueller R."/>
        </authorList>
    </citation>
    <scope>NUCLEOTIDE SEQUENCE [LARGE SCALE GENOMIC DNA]</scope>
    <source>
        <strain evidence="1 2">So ceGT47</strain>
    </source>
</reference>
<name>A0A4P2Q7A1_SORCE</name>
<accession>A0A4P2Q7A1</accession>
<dbReference type="RefSeq" id="WP_165373427.1">
    <property type="nucleotide sequence ID" value="NZ_CP012670.1"/>
</dbReference>
<dbReference type="AlphaFoldDB" id="A0A4P2Q7A1"/>
<dbReference type="EMBL" id="CP012670">
    <property type="protein sequence ID" value="AUX25394.1"/>
    <property type="molecule type" value="Genomic_DNA"/>
</dbReference>
<gene>
    <name evidence="1" type="ORF">SOCEGT47_059390</name>
</gene>
<sequence>MDRMEVQRDVRGAIAMAYELSRHEHVQHKEHVARALGELKDELARIEAKLGGERVGEVSADGLPSVLRHVQGLVDDAGTVVGDQIKALLRSVERIAGDITASRPGPPS</sequence>
<proteinExistence type="predicted"/>
<organism evidence="1 2">
    <name type="scientific">Sorangium cellulosum</name>
    <name type="common">Polyangium cellulosum</name>
    <dbReference type="NCBI Taxonomy" id="56"/>
    <lineage>
        <taxon>Bacteria</taxon>
        <taxon>Pseudomonadati</taxon>
        <taxon>Myxococcota</taxon>
        <taxon>Polyangia</taxon>
        <taxon>Polyangiales</taxon>
        <taxon>Polyangiaceae</taxon>
        <taxon>Sorangium</taxon>
    </lineage>
</organism>
<evidence type="ECO:0000313" key="2">
    <source>
        <dbReference type="Proteomes" id="UP000295781"/>
    </source>
</evidence>
<protein>
    <submittedName>
        <fullName evidence="1">Uncharacterized protein</fullName>
    </submittedName>
</protein>
<evidence type="ECO:0000313" key="1">
    <source>
        <dbReference type="EMBL" id="AUX25394.1"/>
    </source>
</evidence>
<dbReference type="Proteomes" id="UP000295781">
    <property type="component" value="Chromosome"/>
</dbReference>